<keyword evidence="2" id="KW-1185">Reference proteome</keyword>
<reference evidence="1" key="2">
    <citation type="submission" date="2022-01" db="EMBL/GenBank/DDBJ databases">
        <authorList>
            <person name="Yamashiro T."/>
            <person name="Shiraishi A."/>
            <person name="Satake H."/>
            <person name="Nakayama K."/>
        </authorList>
    </citation>
    <scope>NUCLEOTIDE SEQUENCE</scope>
</reference>
<protein>
    <submittedName>
        <fullName evidence="1">Uncharacterized protein</fullName>
    </submittedName>
</protein>
<evidence type="ECO:0000313" key="2">
    <source>
        <dbReference type="Proteomes" id="UP001151760"/>
    </source>
</evidence>
<proteinExistence type="predicted"/>
<evidence type="ECO:0000313" key="1">
    <source>
        <dbReference type="EMBL" id="GJT01035.1"/>
    </source>
</evidence>
<reference evidence="1" key="1">
    <citation type="journal article" date="2022" name="Int. J. Mol. Sci.">
        <title>Draft Genome of Tanacetum Coccineum: Genomic Comparison of Closely Related Tanacetum-Family Plants.</title>
        <authorList>
            <person name="Yamashiro T."/>
            <person name="Shiraishi A."/>
            <person name="Nakayama K."/>
            <person name="Satake H."/>
        </authorList>
    </citation>
    <scope>NUCLEOTIDE SEQUENCE</scope>
</reference>
<dbReference type="EMBL" id="BQNB010012240">
    <property type="protein sequence ID" value="GJT01035.1"/>
    <property type="molecule type" value="Genomic_DNA"/>
</dbReference>
<accession>A0ABQ5AEH4</accession>
<dbReference type="Proteomes" id="UP001151760">
    <property type="component" value="Unassembled WGS sequence"/>
</dbReference>
<sequence>MVAAAKPISIQAQIARNLAKALIAYSRPSKCKLSPRLRDTRPRILKSKKEKKSPSLCSFRFRLVAPDLHSHFHPGLVYE</sequence>
<organism evidence="1 2">
    <name type="scientific">Tanacetum coccineum</name>
    <dbReference type="NCBI Taxonomy" id="301880"/>
    <lineage>
        <taxon>Eukaryota</taxon>
        <taxon>Viridiplantae</taxon>
        <taxon>Streptophyta</taxon>
        <taxon>Embryophyta</taxon>
        <taxon>Tracheophyta</taxon>
        <taxon>Spermatophyta</taxon>
        <taxon>Magnoliopsida</taxon>
        <taxon>eudicotyledons</taxon>
        <taxon>Gunneridae</taxon>
        <taxon>Pentapetalae</taxon>
        <taxon>asterids</taxon>
        <taxon>campanulids</taxon>
        <taxon>Asterales</taxon>
        <taxon>Asteraceae</taxon>
        <taxon>Asteroideae</taxon>
        <taxon>Anthemideae</taxon>
        <taxon>Anthemidinae</taxon>
        <taxon>Tanacetum</taxon>
    </lineage>
</organism>
<gene>
    <name evidence="1" type="ORF">Tco_0822204</name>
</gene>
<name>A0ABQ5AEH4_9ASTR</name>
<comment type="caution">
    <text evidence="1">The sequence shown here is derived from an EMBL/GenBank/DDBJ whole genome shotgun (WGS) entry which is preliminary data.</text>
</comment>